<evidence type="ECO:0000313" key="3">
    <source>
        <dbReference type="Proteomes" id="UP000179797"/>
    </source>
</evidence>
<comment type="caution">
    <text evidence="2">The sequence shown here is derived from an EMBL/GenBank/DDBJ whole genome shotgun (WGS) entry which is preliminary data.</text>
</comment>
<protein>
    <recommendedName>
        <fullName evidence="4">Outer membrane protein beta-barrel domain-containing protein</fullName>
    </recommendedName>
</protein>
<feature type="chain" id="PRO_5012164561" description="Outer membrane protein beta-barrel domain-containing protein" evidence="1">
    <location>
        <begin position="20"/>
        <end position="228"/>
    </location>
</feature>
<dbReference type="RefSeq" id="WP_139262865.1">
    <property type="nucleotide sequence ID" value="NZ_JRYR02000001.1"/>
</dbReference>
<evidence type="ECO:0008006" key="4">
    <source>
        <dbReference type="Google" id="ProtNLM"/>
    </source>
</evidence>
<dbReference type="Proteomes" id="UP000179797">
    <property type="component" value="Unassembled WGS sequence"/>
</dbReference>
<proteinExistence type="predicted"/>
<dbReference type="OrthoDB" id="652299at2"/>
<feature type="signal peptide" evidence="1">
    <location>
        <begin position="1"/>
        <end position="19"/>
    </location>
</feature>
<keyword evidence="1" id="KW-0732">Signal</keyword>
<reference evidence="2 3" key="1">
    <citation type="journal article" date="2012" name="Int. J. Syst. Evol. Microbiol.">
        <title>Flammeovirga pacifica sp. nov., isolated from deep-sea sediment.</title>
        <authorList>
            <person name="Xu H."/>
            <person name="Fu Y."/>
            <person name="Yang N."/>
            <person name="Ding Z."/>
            <person name="Lai Q."/>
            <person name="Zeng R."/>
        </authorList>
    </citation>
    <scope>NUCLEOTIDE SEQUENCE [LARGE SCALE GENOMIC DNA]</scope>
    <source>
        <strain evidence="3">DSM 24597 / LMG 26175 / WPAGA1</strain>
    </source>
</reference>
<organism evidence="2 3">
    <name type="scientific">Flammeovirga pacifica</name>
    <dbReference type="NCBI Taxonomy" id="915059"/>
    <lineage>
        <taxon>Bacteria</taxon>
        <taxon>Pseudomonadati</taxon>
        <taxon>Bacteroidota</taxon>
        <taxon>Cytophagia</taxon>
        <taxon>Cytophagales</taxon>
        <taxon>Flammeovirgaceae</taxon>
        <taxon>Flammeovirga</taxon>
    </lineage>
</organism>
<evidence type="ECO:0000256" key="1">
    <source>
        <dbReference type="SAM" id="SignalP"/>
    </source>
</evidence>
<keyword evidence="3" id="KW-1185">Reference proteome</keyword>
<gene>
    <name evidence="2" type="ORF">NH26_04810</name>
</gene>
<name>A0A1S1YXJ2_FLAPC</name>
<accession>A0A1S1YXJ2</accession>
<dbReference type="EMBL" id="JRYR02000001">
    <property type="protein sequence ID" value="OHX65718.1"/>
    <property type="molecule type" value="Genomic_DNA"/>
</dbReference>
<sequence length="228" mass="25610">MKKNLFLLILSLLSLNCFSQEENTLPSKYQYIDGSVQIGNDFVGSLSYGHSWGLGQKKKFVLGTGLRFSVFQGWNNQTKEFYSAPPEFYGKEEKQDTLSINSPNQMNIVLYISLSYRIKSKWEVGMNIDAIGYTFGKDQNAIYTGNGASQNTTAQSNNVSALLVAANDIGMLSSEFYVQYHFNDKWSGRLGFAHTFTEYSTPTELQPGNKRFRGVSDGVMIGARYNLK</sequence>
<dbReference type="AlphaFoldDB" id="A0A1S1YXJ2"/>
<evidence type="ECO:0000313" key="2">
    <source>
        <dbReference type="EMBL" id="OHX65718.1"/>
    </source>
</evidence>